<dbReference type="PANTHER" id="PTHR24243">
    <property type="entry name" value="G-PROTEIN COUPLED RECEPTOR"/>
    <property type="match status" value="1"/>
</dbReference>
<dbReference type="Pfam" id="PF00001">
    <property type="entry name" value="7tm_1"/>
    <property type="match status" value="1"/>
</dbReference>
<organism evidence="10 11">
    <name type="scientific">Elysia crispata</name>
    <name type="common">lettuce slug</name>
    <dbReference type="NCBI Taxonomy" id="231223"/>
    <lineage>
        <taxon>Eukaryota</taxon>
        <taxon>Metazoa</taxon>
        <taxon>Spiralia</taxon>
        <taxon>Lophotrochozoa</taxon>
        <taxon>Mollusca</taxon>
        <taxon>Gastropoda</taxon>
        <taxon>Heterobranchia</taxon>
        <taxon>Euthyneura</taxon>
        <taxon>Panpulmonata</taxon>
        <taxon>Sacoglossa</taxon>
        <taxon>Placobranchoidea</taxon>
        <taxon>Plakobranchidae</taxon>
        <taxon>Elysia</taxon>
    </lineage>
</organism>
<feature type="transmembrane region" description="Helical" evidence="8">
    <location>
        <begin position="119"/>
        <end position="139"/>
    </location>
</feature>
<dbReference type="PROSITE" id="PS50262">
    <property type="entry name" value="G_PROTEIN_RECEP_F1_2"/>
    <property type="match status" value="1"/>
</dbReference>
<feature type="domain" description="G-protein coupled receptors family 1 profile" evidence="9">
    <location>
        <begin position="57"/>
        <end position="311"/>
    </location>
</feature>
<reference evidence="10" key="1">
    <citation type="journal article" date="2023" name="G3 (Bethesda)">
        <title>A reference genome for the long-term kleptoplast-retaining sea slug Elysia crispata morphotype clarki.</title>
        <authorList>
            <person name="Eastman K.E."/>
            <person name="Pendleton A.L."/>
            <person name="Shaikh M.A."/>
            <person name="Suttiyut T."/>
            <person name="Ogas R."/>
            <person name="Tomko P."/>
            <person name="Gavelis G."/>
            <person name="Widhalm J.R."/>
            <person name="Wisecaver J.H."/>
        </authorList>
    </citation>
    <scope>NUCLEOTIDE SEQUENCE</scope>
    <source>
        <strain evidence="10">ECLA1</strain>
    </source>
</reference>
<evidence type="ECO:0000256" key="8">
    <source>
        <dbReference type="SAM" id="Phobius"/>
    </source>
</evidence>
<comment type="subcellular location">
    <subcellularLocation>
        <location evidence="1">Membrane</location>
        <topology evidence="1">Multi-pass membrane protein</topology>
    </subcellularLocation>
</comment>
<keyword evidence="2 8" id="KW-0812">Transmembrane</keyword>
<evidence type="ECO:0000256" key="4">
    <source>
        <dbReference type="ARBA" id="ARBA00023040"/>
    </source>
</evidence>
<dbReference type="InterPro" id="IPR000276">
    <property type="entry name" value="GPCR_Rhodpsn"/>
</dbReference>
<evidence type="ECO:0000259" key="9">
    <source>
        <dbReference type="PROSITE" id="PS50262"/>
    </source>
</evidence>
<dbReference type="Proteomes" id="UP001283361">
    <property type="component" value="Unassembled WGS sequence"/>
</dbReference>
<proteinExistence type="predicted"/>
<dbReference type="GO" id="GO:0005886">
    <property type="term" value="C:plasma membrane"/>
    <property type="evidence" value="ECO:0007669"/>
    <property type="project" value="TreeGrafter"/>
</dbReference>
<keyword evidence="5 8" id="KW-0472">Membrane</keyword>
<evidence type="ECO:0000256" key="6">
    <source>
        <dbReference type="ARBA" id="ARBA00023170"/>
    </source>
</evidence>
<feature type="transmembrane region" description="Helical" evidence="8">
    <location>
        <begin position="287"/>
        <end position="312"/>
    </location>
</feature>
<evidence type="ECO:0000256" key="5">
    <source>
        <dbReference type="ARBA" id="ARBA00023136"/>
    </source>
</evidence>
<dbReference type="SUPFAM" id="SSF81321">
    <property type="entry name" value="Family A G protein-coupled receptor-like"/>
    <property type="match status" value="1"/>
</dbReference>
<dbReference type="PRINTS" id="PR00237">
    <property type="entry name" value="GPCRRHODOPSN"/>
</dbReference>
<dbReference type="AlphaFoldDB" id="A0AAE1BCC8"/>
<keyword evidence="7" id="KW-0807">Transducer</keyword>
<evidence type="ECO:0000313" key="11">
    <source>
        <dbReference type="Proteomes" id="UP001283361"/>
    </source>
</evidence>
<feature type="transmembrane region" description="Helical" evidence="8">
    <location>
        <begin position="44"/>
        <end position="66"/>
    </location>
</feature>
<evidence type="ECO:0000256" key="7">
    <source>
        <dbReference type="ARBA" id="ARBA00023224"/>
    </source>
</evidence>
<dbReference type="PANTHER" id="PTHR24243:SF230">
    <property type="entry name" value="G-PROTEIN COUPLED RECEPTORS FAMILY 1 PROFILE DOMAIN-CONTAINING PROTEIN"/>
    <property type="match status" value="1"/>
</dbReference>
<feature type="transmembrane region" description="Helical" evidence="8">
    <location>
        <begin position="247"/>
        <end position="267"/>
    </location>
</feature>
<evidence type="ECO:0000256" key="2">
    <source>
        <dbReference type="ARBA" id="ARBA00022692"/>
    </source>
</evidence>
<dbReference type="SMART" id="SM01381">
    <property type="entry name" value="7TM_GPCR_Srsx"/>
    <property type="match status" value="1"/>
</dbReference>
<feature type="transmembrane region" description="Helical" evidence="8">
    <location>
        <begin position="194"/>
        <end position="221"/>
    </location>
</feature>
<name>A0AAE1BCC8_9GAST</name>
<accession>A0AAE1BCC8</accession>
<gene>
    <name evidence="10" type="ORF">RRG08_027834</name>
</gene>
<feature type="transmembrane region" description="Helical" evidence="8">
    <location>
        <begin position="78"/>
        <end position="99"/>
    </location>
</feature>
<sequence length="334" mass="37958">MATIPTMVEGNLTTVVNTTKPERPFVTPLVSYRVYLLFALVNDHFLACSISLFGMFTNSANIAVFLRMGFAESTNISFFALSIIDLLICFYTFTGKLLYSYWLYTLHGNYKTREAGHGSTFIAFATTGVGAWVTAIISLERCFCIMFPLKVKTIITRRRIVLLILVMTVYQATFACLIYAQTGPPYHQHSEKRIIYLLCSLTGPSFFCFAVVLVATSFLVIKLKQTMKMRSQIASQSDKAMSKERKVVRPVIFICVIFIVCFFPNVAKLLSTIVYPKFTLTDPYLGWLSNIFYTFTFVFQAISSSTNIFVYYHMSSKFKETFRSLFCKSNAQGK</sequence>
<dbReference type="Gene3D" id="1.20.1070.10">
    <property type="entry name" value="Rhodopsin 7-helix transmembrane proteins"/>
    <property type="match status" value="1"/>
</dbReference>
<keyword evidence="4" id="KW-0297">G-protein coupled receptor</keyword>
<evidence type="ECO:0000256" key="1">
    <source>
        <dbReference type="ARBA" id="ARBA00004141"/>
    </source>
</evidence>
<comment type="caution">
    <text evidence="10">The sequence shown here is derived from an EMBL/GenBank/DDBJ whole genome shotgun (WGS) entry which is preliminary data.</text>
</comment>
<dbReference type="EMBL" id="JAWDGP010000114">
    <property type="protein sequence ID" value="KAK3803557.1"/>
    <property type="molecule type" value="Genomic_DNA"/>
</dbReference>
<evidence type="ECO:0000313" key="10">
    <source>
        <dbReference type="EMBL" id="KAK3803557.1"/>
    </source>
</evidence>
<evidence type="ECO:0000256" key="3">
    <source>
        <dbReference type="ARBA" id="ARBA00022989"/>
    </source>
</evidence>
<protein>
    <recommendedName>
        <fullName evidence="9">G-protein coupled receptors family 1 profile domain-containing protein</fullName>
    </recommendedName>
</protein>
<keyword evidence="3 8" id="KW-1133">Transmembrane helix</keyword>
<keyword evidence="6" id="KW-0675">Receptor</keyword>
<dbReference type="GO" id="GO:0004930">
    <property type="term" value="F:G protein-coupled receptor activity"/>
    <property type="evidence" value="ECO:0007669"/>
    <property type="project" value="UniProtKB-KW"/>
</dbReference>
<keyword evidence="11" id="KW-1185">Reference proteome</keyword>
<dbReference type="InterPro" id="IPR017452">
    <property type="entry name" value="GPCR_Rhodpsn_7TM"/>
</dbReference>
<feature type="transmembrane region" description="Helical" evidence="8">
    <location>
        <begin position="160"/>
        <end position="182"/>
    </location>
</feature>